<comment type="caution">
    <text evidence="1">The sequence shown here is derived from an EMBL/GenBank/DDBJ whole genome shotgun (WGS) entry which is preliminary data.</text>
</comment>
<dbReference type="Proteomes" id="UP001139494">
    <property type="component" value="Unassembled WGS sequence"/>
</dbReference>
<sequence>MVTRVTKGRTPIERLRRRYETTDTKCPDCGYVDEEGNWTSGSNGGRIVYRHVCPSCGADREHVFRLSG</sequence>
<name>A0A9R1CVF2_9EURY</name>
<dbReference type="SUPFAM" id="SSF57802">
    <property type="entry name" value="Rubredoxin-like"/>
    <property type="match status" value="1"/>
</dbReference>
<reference evidence="1" key="1">
    <citation type="journal article" date="2023" name="Front. Microbiol.">
        <title>Genomic-based phylogenetic and metabolic analyses of the genus Natronomonas, and description of Natronomonas aquatica sp. nov.</title>
        <authorList>
            <person name="Garcia-Roldan A."/>
            <person name="Duran-Viseras A."/>
            <person name="de la Haba R.R."/>
            <person name="Corral P."/>
            <person name="Sanchez-Porro C."/>
            <person name="Ventosa A."/>
        </authorList>
    </citation>
    <scope>NUCLEOTIDE SEQUENCE</scope>
    <source>
        <strain evidence="1">F2-12</strain>
    </source>
</reference>
<organism evidence="1 2">
    <name type="scientific">Natronomonas aquatica</name>
    <dbReference type="NCBI Taxonomy" id="2841590"/>
    <lineage>
        <taxon>Archaea</taxon>
        <taxon>Methanobacteriati</taxon>
        <taxon>Methanobacteriota</taxon>
        <taxon>Stenosarchaea group</taxon>
        <taxon>Halobacteria</taxon>
        <taxon>Halobacteriales</taxon>
        <taxon>Natronomonadaceae</taxon>
        <taxon>Natronomonas</taxon>
    </lineage>
</organism>
<evidence type="ECO:0000313" key="2">
    <source>
        <dbReference type="Proteomes" id="UP001139494"/>
    </source>
</evidence>
<dbReference type="InterPro" id="IPR049696">
    <property type="entry name" value="HVO_0649-like"/>
</dbReference>
<gene>
    <name evidence="1" type="ORF">KM295_14065</name>
</gene>
<dbReference type="RefSeq" id="WP_256030637.1">
    <property type="nucleotide sequence ID" value="NZ_JAHLKM010000029.1"/>
</dbReference>
<dbReference type="AlphaFoldDB" id="A0A9R1CVF2"/>
<evidence type="ECO:0008006" key="3">
    <source>
        <dbReference type="Google" id="ProtNLM"/>
    </source>
</evidence>
<evidence type="ECO:0000313" key="1">
    <source>
        <dbReference type="EMBL" id="MCQ4334580.1"/>
    </source>
</evidence>
<accession>A0A9R1CVF2</accession>
<proteinExistence type="predicted"/>
<dbReference type="EMBL" id="JAHLKM010000029">
    <property type="protein sequence ID" value="MCQ4334580.1"/>
    <property type="molecule type" value="Genomic_DNA"/>
</dbReference>
<keyword evidence="2" id="KW-1185">Reference proteome</keyword>
<protein>
    <recommendedName>
        <fullName evidence="3">Small CPxCG-related zinc finger protein</fullName>
    </recommendedName>
</protein>
<dbReference type="NCBIfam" id="NF041911">
    <property type="entry name" value="HVO_0649"/>
    <property type="match status" value="1"/>
</dbReference>